<keyword evidence="2 3" id="KW-0040">ANK repeat</keyword>
<keyword evidence="6" id="KW-1185">Reference proteome</keyword>
<keyword evidence="1" id="KW-0677">Repeat</keyword>
<reference evidence="5" key="2">
    <citation type="submission" date="2022-07" db="EMBL/GenBank/DDBJ databases">
        <authorList>
            <person name="Goncalves M.F.M."/>
            <person name="Hilario S."/>
            <person name="Van De Peer Y."/>
            <person name="Esteves A.C."/>
            <person name="Alves A."/>
        </authorList>
    </citation>
    <scope>NUCLEOTIDE SEQUENCE</scope>
    <source>
        <strain evidence="5">MUM 19.33</strain>
    </source>
</reference>
<accession>A0A9P9Y3H0</accession>
<feature type="region of interest" description="Disordered" evidence="4">
    <location>
        <begin position="1"/>
        <end position="199"/>
    </location>
</feature>
<dbReference type="PANTHER" id="PTHR24201">
    <property type="entry name" value="ANK_REP_REGION DOMAIN-CONTAINING PROTEIN"/>
    <property type="match status" value="1"/>
</dbReference>
<feature type="region of interest" description="Disordered" evidence="4">
    <location>
        <begin position="356"/>
        <end position="492"/>
    </location>
</feature>
<dbReference type="RefSeq" id="XP_051363527.1">
    <property type="nucleotide sequence ID" value="XM_051504842.1"/>
</dbReference>
<dbReference type="PANTHER" id="PTHR24201:SF16">
    <property type="entry name" value="ANKYRIN-1-LIKE-RELATED"/>
    <property type="match status" value="1"/>
</dbReference>
<protein>
    <submittedName>
        <fullName evidence="5">Ankyrin-like protein</fullName>
    </submittedName>
</protein>
<dbReference type="EMBL" id="JAGIXG020000011">
    <property type="protein sequence ID" value="KAI6782671.1"/>
    <property type="molecule type" value="Genomic_DNA"/>
</dbReference>
<dbReference type="InterPro" id="IPR050776">
    <property type="entry name" value="Ank_Repeat/CDKN_Inhibitor"/>
</dbReference>
<feature type="compositionally biased region" description="Polar residues" evidence="4">
    <location>
        <begin position="156"/>
        <end position="166"/>
    </location>
</feature>
<gene>
    <name evidence="5" type="ORF">J7T54_000814</name>
</gene>
<feature type="repeat" description="ANK" evidence="3">
    <location>
        <begin position="521"/>
        <end position="553"/>
    </location>
</feature>
<dbReference type="Gene3D" id="1.25.40.20">
    <property type="entry name" value="Ankyrin repeat-containing domain"/>
    <property type="match status" value="1"/>
</dbReference>
<feature type="region of interest" description="Disordered" evidence="4">
    <location>
        <begin position="581"/>
        <end position="602"/>
    </location>
</feature>
<evidence type="ECO:0000256" key="2">
    <source>
        <dbReference type="ARBA" id="ARBA00023043"/>
    </source>
</evidence>
<proteinExistence type="predicted"/>
<dbReference type="SUPFAM" id="SSF48403">
    <property type="entry name" value="Ankyrin repeat"/>
    <property type="match status" value="1"/>
</dbReference>
<dbReference type="Pfam" id="PF00023">
    <property type="entry name" value="Ank"/>
    <property type="match status" value="1"/>
</dbReference>
<dbReference type="GO" id="GO:0005634">
    <property type="term" value="C:nucleus"/>
    <property type="evidence" value="ECO:0007669"/>
    <property type="project" value="TreeGrafter"/>
</dbReference>
<feature type="compositionally biased region" description="Basic and acidic residues" evidence="4">
    <location>
        <begin position="373"/>
        <end position="390"/>
    </location>
</feature>
<dbReference type="OrthoDB" id="194358at2759"/>
<evidence type="ECO:0000256" key="3">
    <source>
        <dbReference type="PROSITE-ProRule" id="PRU00023"/>
    </source>
</evidence>
<dbReference type="PROSITE" id="PS50088">
    <property type="entry name" value="ANK_REPEAT"/>
    <property type="match status" value="3"/>
</dbReference>
<organism evidence="5 6">
    <name type="scientific">Emericellopsis cladophorae</name>
    <dbReference type="NCBI Taxonomy" id="2686198"/>
    <lineage>
        <taxon>Eukaryota</taxon>
        <taxon>Fungi</taxon>
        <taxon>Dikarya</taxon>
        <taxon>Ascomycota</taxon>
        <taxon>Pezizomycotina</taxon>
        <taxon>Sordariomycetes</taxon>
        <taxon>Hypocreomycetidae</taxon>
        <taxon>Hypocreales</taxon>
        <taxon>Bionectriaceae</taxon>
        <taxon>Emericellopsis</taxon>
    </lineage>
</organism>
<feature type="compositionally biased region" description="Basic and acidic residues" evidence="4">
    <location>
        <begin position="396"/>
        <end position="414"/>
    </location>
</feature>
<dbReference type="Proteomes" id="UP001055219">
    <property type="component" value="Unassembled WGS sequence"/>
</dbReference>
<dbReference type="SMART" id="SM00248">
    <property type="entry name" value="ANK"/>
    <property type="match status" value="3"/>
</dbReference>
<feature type="compositionally biased region" description="Pro residues" evidence="4">
    <location>
        <begin position="358"/>
        <end position="371"/>
    </location>
</feature>
<feature type="compositionally biased region" description="Basic and acidic residues" evidence="4">
    <location>
        <begin position="72"/>
        <end position="82"/>
    </location>
</feature>
<feature type="compositionally biased region" description="Low complexity" evidence="4">
    <location>
        <begin position="167"/>
        <end position="182"/>
    </location>
</feature>
<feature type="compositionally biased region" description="Basic residues" evidence="4">
    <location>
        <begin position="59"/>
        <end position="71"/>
    </location>
</feature>
<feature type="compositionally biased region" description="Low complexity" evidence="4">
    <location>
        <begin position="466"/>
        <end position="483"/>
    </location>
</feature>
<dbReference type="InterPro" id="IPR036770">
    <property type="entry name" value="Ankyrin_rpt-contain_sf"/>
</dbReference>
<name>A0A9P9Y3H0_9HYPO</name>
<feature type="repeat" description="ANK" evidence="3">
    <location>
        <begin position="554"/>
        <end position="578"/>
    </location>
</feature>
<dbReference type="AlphaFoldDB" id="A0A9P9Y3H0"/>
<feature type="compositionally biased region" description="Low complexity" evidence="4">
    <location>
        <begin position="415"/>
        <end position="430"/>
    </location>
</feature>
<feature type="compositionally biased region" description="Basic and acidic residues" evidence="4">
    <location>
        <begin position="95"/>
        <end position="151"/>
    </location>
</feature>
<sequence length="670" mass="74416">MVPKLPIKSLSSRVKSPAPRTRPPRSTRPTSAHSPARRSRSHDPDRRPESSSSRYPPSSRRHRSPERRRYSRSPERRRESQHDRHRRRRDSSSSLDREPRRQPRDYLDEHDDRRGRERPSSARDGGDDQRRRSSTPDRYKPDRYKEKDRPGRAPLSSDSATPAQTQGTPAPAEPDAAATSASSPPPSGSGSGGGRFLDQMPNAFMTYAGLKAATKHADTAKDWIKWLDDMSETPEEIDELSAKASTARDTITQVQETLKARPDLVEGDKGGQLKKQIEEAVGETDKALGKMTKLLSDISKKGTDHGNVVNGMQNFWRSYRYKEEFKDKVEKADEDLQKELAKLSTLMVNIYSRALMKPAPPGSGVVPPPAPVTREEAQKFEETHAGDKVKPQLAEEQPRLDDTAAKAEEGKARDPMPSSATSATTGPTRANIPTIVEPIAKPDLDAHSPPPRSPSAVGDEEEILGSPPSSSHSSPQEQPRRSSAVGEQEEEDKLLDAAWDGHVEEAKEALRHVSHACCDLRGLTPLHLAAERDKLAVAMLLLDRGADIHAQSDGGRTALHLAARSATAPTVEMLLERGRADPNAQTAKSRTPLHYAASKAEDGDEERREIIRVLRDFGADPTVVDREGETARDVAQKRGHWDAAATLKRAERRWEEEHKQNWLQRHGFRK</sequence>
<evidence type="ECO:0000256" key="1">
    <source>
        <dbReference type="ARBA" id="ARBA00022737"/>
    </source>
</evidence>
<evidence type="ECO:0000256" key="4">
    <source>
        <dbReference type="SAM" id="MobiDB-lite"/>
    </source>
</evidence>
<reference evidence="5" key="1">
    <citation type="journal article" date="2021" name="J Fungi (Basel)">
        <title>Genomic and Metabolomic Analyses of the Marine Fungus Emericellopsis cladophorae: Insights into Saltwater Adaptability Mechanisms and Its Biosynthetic Potential.</title>
        <authorList>
            <person name="Goncalves M.F.M."/>
            <person name="Hilario S."/>
            <person name="Van de Peer Y."/>
            <person name="Esteves A.C."/>
            <person name="Alves A."/>
        </authorList>
    </citation>
    <scope>NUCLEOTIDE SEQUENCE</scope>
    <source>
        <strain evidence="5">MUM 19.33</strain>
    </source>
</reference>
<dbReference type="GeneID" id="75827333"/>
<dbReference type="InterPro" id="IPR002110">
    <property type="entry name" value="Ankyrin_rpt"/>
</dbReference>
<dbReference type="PROSITE" id="PS50297">
    <property type="entry name" value="ANK_REP_REGION"/>
    <property type="match status" value="2"/>
</dbReference>
<evidence type="ECO:0000313" key="6">
    <source>
        <dbReference type="Proteomes" id="UP001055219"/>
    </source>
</evidence>
<dbReference type="Pfam" id="PF12796">
    <property type="entry name" value="Ank_2"/>
    <property type="match status" value="1"/>
</dbReference>
<evidence type="ECO:0000313" key="5">
    <source>
        <dbReference type="EMBL" id="KAI6782671.1"/>
    </source>
</evidence>
<feature type="repeat" description="ANK" evidence="3">
    <location>
        <begin position="588"/>
        <end position="626"/>
    </location>
</feature>
<comment type="caution">
    <text evidence="5">The sequence shown here is derived from an EMBL/GenBank/DDBJ whole genome shotgun (WGS) entry which is preliminary data.</text>
</comment>